<gene>
    <name evidence="2" type="primary">P0685B10.31</name>
</gene>
<feature type="region of interest" description="Disordered" evidence="1">
    <location>
        <begin position="436"/>
        <end position="466"/>
    </location>
</feature>
<proteinExistence type="predicted"/>
<evidence type="ECO:0000313" key="2">
    <source>
        <dbReference type="EMBL" id="BAC99587.1"/>
    </source>
</evidence>
<dbReference type="PANTHER" id="PTHR33170:SF41">
    <property type="entry name" value="CCHC-TYPE DOMAIN-CONTAINING PROTEIN"/>
    <property type="match status" value="1"/>
</dbReference>
<sequence>MAREVLKVLEAGLAEIALELGILLEAGRGKVEEVGTSMVDGNQMLVPMAEKMAGLDRRILEILKPVPLPFCQFPPVPAGGGGTSLLAAGSGLAQFGGVAAQLGGGMIAGGVAQGSTAAQHGVGLTGAGAQTSSDSGGNGSVLAGISPFGDNVHLPGGVGGDQHLTAVGETGGKDINKNPYCYRCYTKGRTLLEWTSKFYCEVCETGQRIKHDSKVALVKVTRGQMTVQNVVSGLERLIPGNWKWVVEENGDNTFRTIFTSTAELKRMVEWGTIHTKVGDAEMKIIERGVVGSILGITKMVDMNFTRRYDIARLQVLVLDPSLIPDVVDVAIGDNLYELCFKVEQENGFDVPEPIGMDNSGDREEGKNMDGSDVQDKGKGTSFGPSTQVLPPVVKGSSVSDEEFDGLVEESAGAESVKSHESLAVKLAAVPDAILSPARQSKRRASDSDQLTLQRAEKIKAGRNLEV</sequence>
<dbReference type="Proteomes" id="UP000000763">
    <property type="component" value="Chromosome 8"/>
</dbReference>
<dbReference type="AlphaFoldDB" id="Q6ZBC5"/>
<name>Q6ZBC5_ORYSJ</name>
<organism evidence="2 3">
    <name type="scientific">Oryza sativa subsp. japonica</name>
    <name type="common">Rice</name>
    <dbReference type="NCBI Taxonomy" id="39947"/>
    <lineage>
        <taxon>Eukaryota</taxon>
        <taxon>Viridiplantae</taxon>
        <taxon>Streptophyta</taxon>
        <taxon>Embryophyta</taxon>
        <taxon>Tracheophyta</taxon>
        <taxon>Spermatophyta</taxon>
        <taxon>Magnoliopsida</taxon>
        <taxon>Liliopsida</taxon>
        <taxon>Poales</taxon>
        <taxon>Poaceae</taxon>
        <taxon>BOP clade</taxon>
        <taxon>Oryzoideae</taxon>
        <taxon>Oryzeae</taxon>
        <taxon>Oryzinae</taxon>
        <taxon>Oryza</taxon>
        <taxon>Oryza sativa</taxon>
    </lineage>
</organism>
<reference evidence="3" key="2">
    <citation type="journal article" date="2008" name="Nucleic Acids Res.">
        <title>The rice annotation project database (RAP-DB): 2008 update.</title>
        <authorList>
            <consortium name="The rice annotation project (RAP)"/>
        </authorList>
    </citation>
    <scope>GENOME REANNOTATION</scope>
    <source>
        <strain evidence="3">cv. Nipponbare</strain>
    </source>
</reference>
<evidence type="ECO:0008006" key="4">
    <source>
        <dbReference type="Google" id="ProtNLM"/>
    </source>
</evidence>
<dbReference type="EMBL" id="AP004636">
    <property type="protein sequence ID" value="BAC99587.1"/>
    <property type="molecule type" value="Genomic_DNA"/>
</dbReference>
<evidence type="ECO:0000256" key="1">
    <source>
        <dbReference type="SAM" id="MobiDB-lite"/>
    </source>
</evidence>
<feature type="compositionally biased region" description="Basic and acidic residues" evidence="1">
    <location>
        <begin position="359"/>
        <end position="378"/>
    </location>
</feature>
<protein>
    <recommendedName>
        <fullName evidence="4">DUF4283 domain-containing protein</fullName>
    </recommendedName>
</protein>
<accession>Q6ZBC5</accession>
<evidence type="ECO:0000313" key="3">
    <source>
        <dbReference type="Proteomes" id="UP000000763"/>
    </source>
</evidence>
<feature type="compositionally biased region" description="Basic and acidic residues" evidence="1">
    <location>
        <begin position="454"/>
        <end position="466"/>
    </location>
</feature>
<feature type="region of interest" description="Disordered" evidence="1">
    <location>
        <begin position="350"/>
        <end position="401"/>
    </location>
</feature>
<reference evidence="3" key="1">
    <citation type="journal article" date="2005" name="Nature">
        <title>The map-based sequence of the rice genome.</title>
        <authorList>
            <consortium name="International rice genome sequencing project (IRGSP)"/>
            <person name="Matsumoto T."/>
            <person name="Wu J."/>
            <person name="Kanamori H."/>
            <person name="Katayose Y."/>
            <person name="Fujisawa M."/>
            <person name="Namiki N."/>
            <person name="Mizuno H."/>
            <person name="Yamamoto K."/>
            <person name="Antonio B.A."/>
            <person name="Baba T."/>
            <person name="Sakata K."/>
            <person name="Nagamura Y."/>
            <person name="Aoki H."/>
            <person name="Arikawa K."/>
            <person name="Arita K."/>
            <person name="Bito T."/>
            <person name="Chiden Y."/>
            <person name="Fujitsuka N."/>
            <person name="Fukunaka R."/>
            <person name="Hamada M."/>
            <person name="Harada C."/>
            <person name="Hayashi A."/>
            <person name="Hijishita S."/>
            <person name="Honda M."/>
            <person name="Hosokawa S."/>
            <person name="Ichikawa Y."/>
            <person name="Idonuma A."/>
            <person name="Iijima M."/>
            <person name="Ikeda M."/>
            <person name="Ikeno M."/>
            <person name="Ito K."/>
            <person name="Ito S."/>
            <person name="Ito T."/>
            <person name="Ito Y."/>
            <person name="Ito Y."/>
            <person name="Iwabuchi A."/>
            <person name="Kamiya K."/>
            <person name="Karasawa W."/>
            <person name="Kurita K."/>
            <person name="Katagiri S."/>
            <person name="Kikuta A."/>
            <person name="Kobayashi H."/>
            <person name="Kobayashi N."/>
            <person name="Machita K."/>
            <person name="Maehara T."/>
            <person name="Masukawa M."/>
            <person name="Mizubayashi T."/>
            <person name="Mukai Y."/>
            <person name="Nagasaki H."/>
            <person name="Nagata Y."/>
            <person name="Naito S."/>
            <person name="Nakashima M."/>
            <person name="Nakama Y."/>
            <person name="Nakamichi Y."/>
            <person name="Nakamura M."/>
            <person name="Meguro A."/>
            <person name="Negishi M."/>
            <person name="Ohta I."/>
            <person name="Ohta T."/>
            <person name="Okamoto M."/>
            <person name="Ono N."/>
            <person name="Saji S."/>
            <person name="Sakaguchi M."/>
            <person name="Sakai K."/>
            <person name="Shibata M."/>
            <person name="Shimokawa T."/>
            <person name="Song J."/>
            <person name="Takazaki Y."/>
            <person name="Terasawa K."/>
            <person name="Tsugane M."/>
            <person name="Tsuji K."/>
            <person name="Ueda S."/>
            <person name="Waki K."/>
            <person name="Yamagata H."/>
            <person name="Yamamoto M."/>
            <person name="Yamamoto S."/>
            <person name="Yamane H."/>
            <person name="Yoshiki S."/>
            <person name="Yoshihara R."/>
            <person name="Yukawa K."/>
            <person name="Zhong H."/>
            <person name="Yano M."/>
            <person name="Yuan Q."/>
            <person name="Ouyang S."/>
            <person name="Liu J."/>
            <person name="Jones K.M."/>
            <person name="Gansberger K."/>
            <person name="Moffat K."/>
            <person name="Hill J."/>
            <person name="Bera J."/>
            <person name="Fadrosh D."/>
            <person name="Jin S."/>
            <person name="Johri S."/>
            <person name="Kim M."/>
            <person name="Overton L."/>
            <person name="Reardon M."/>
            <person name="Tsitrin T."/>
            <person name="Vuong H."/>
            <person name="Weaver B."/>
            <person name="Ciecko A."/>
            <person name="Tallon L."/>
            <person name="Jackson J."/>
            <person name="Pai G."/>
            <person name="Aken S.V."/>
            <person name="Utterback T."/>
            <person name="Reidmuller S."/>
            <person name="Feldblyum T."/>
            <person name="Hsiao J."/>
            <person name="Zismann V."/>
            <person name="Iobst S."/>
            <person name="de Vazeille A.R."/>
            <person name="Buell C.R."/>
            <person name="Ying K."/>
            <person name="Li Y."/>
            <person name="Lu T."/>
            <person name="Huang Y."/>
            <person name="Zhao Q."/>
            <person name="Feng Q."/>
            <person name="Zhang L."/>
            <person name="Zhu J."/>
            <person name="Weng Q."/>
            <person name="Mu J."/>
            <person name="Lu Y."/>
            <person name="Fan D."/>
            <person name="Liu Y."/>
            <person name="Guan J."/>
            <person name="Zhang Y."/>
            <person name="Yu S."/>
            <person name="Liu X."/>
            <person name="Zhang Y."/>
            <person name="Hong G."/>
            <person name="Han B."/>
            <person name="Choisne N."/>
            <person name="Demange N."/>
            <person name="Orjeda G."/>
            <person name="Samain S."/>
            <person name="Cattolico L."/>
            <person name="Pelletier E."/>
            <person name="Couloux A."/>
            <person name="Segurens B."/>
            <person name="Wincker P."/>
            <person name="D'Hont A."/>
            <person name="Scarpelli C."/>
            <person name="Weissenbach J."/>
            <person name="Salanoubat M."/>
            <person name="Quetier F."/>
            <person name="Yu Y."/>
            <person name="Kim H.R."/>
            <person name="Rambo T."/>
            <person name="Currie J."/>
            <person name="Collura K."/>
            <person name="Luo M."/>
            <person name="Yang T."/>
            <person name="Ammiraju J.S.S."/>
            <person name="Engler F."/>
            <person name="Soderlund C."/>
            <person name="Wing R.A."/>
            <person name="Palmer L.E."/>
            <person name="de la Bastide M."/>
            <person name="Spiegel L."/>
            <person name="Nascimento L."/>
            <person name="Zutavern T."/>
            <person name="O'Shaughnessy A."/>
            <person name="Dike S."/>
            <person name="Dedhia N."/>
            <person name="Preston R."/>
            <person name="Balija V."/>
            <person name="McCombie W.R."/>
            <person name="Chow T."/>
            <person name="Chen H."/>
            <person name="Chung M."/>
            <person name="Chen C."/>
            <person name="Shaw J."/>
            <person name="Wu H."/>
            <person name="Hsiao K."/>
            <person name="Chao Y."/>
            <person name="Chu M."/>
            <person name="Cheng C."/>
            <person name="Hour A."/>
            <person name="Lee P."/>
            <person name="Lin S."/>
            <person name="Lin Y."/>
            <person name="Liou J."/>
            <person name="Liu S."/>
            <person name="Hsing Y."/>
            <person name="Raghuvanshi S."/>
            <person name="Mohanty A."/>
            <person name="Bharti A.K."/>
            <person name="Gaur A."/>
            <person name="Gupta V."/>
            <person name="Kumar D."/>
            <person name="Ravi V."/>
            <person name="Vij S."/>
            <person name="Kapur A."/>
            <person name="Khurana P."/>
            <person name="Khurana P."/>
            <person name="Khurana J.P."/>
            <person name="Tyagi A.K."/>
            <person name="Gaikwad K."/>
            <person name="Singh A."/>
            <person name="Dalal V."/>
            <person name="Srivastava S."/>
            <person name="Dixit A."/>
            <person name="Pal A.K."/>
            <person name="Ghazi I.A."/>
            <person name="Yadav M."/>
            <person name="Pandit A."/>
            <person name="Bhargava A."/>
            <person name="Sureshbabu K."/>
            <person name="Batra K."/>
            <person name="Sharma T.R."/>
            <person name="Mohapatra T."/>
            <person name="Singh N.K."/>
            <person name="Messing J."/>
            <person name="Nelson A.B."/>
            <person name="Fuks G."/>
            <person name="Kavchok S."/>
            <person name="Keizer G."/>
            <person name="Linton E."/>
            <person name="Llaca V."/>
            <person name="Song R."/>
            <person name="Tanyolac B."/>
            <person name="Young S."/>
            <person name="Ho-Il K."/>
            <person name="Hahn J.H."/>
            <person name="Sangsakoo G."/>
            <person name="Vanavichit A."/>
            <person name="de Mattos Luiz.A.T."/>
            <person name="Zimmer P.D."/>
            <person name="Malone G."/>
            <person name="Dellagostin O."/>
            <person name="de Oliveira A.C."/>
            <person name="Bevan M."/>
            <person name="Bancroft I."/>
            <person name="Minx P."/>
            <person name="Cordum H."/>
            <person name="Wilson R."/>
            <person name="Cheng Z."/>
            <person name="Jin W."/>
            <person name="Jiang J."/>
            <person name="Leong S.A."/>
            <person name="Iwama H."/>
            <person name="Gojobori T."/>
            <person name="Itoh T."/>
            <person name="Niimura Y."/>
            <person name="Fujii Y."/>
            <person name="Habara T."/>
            <person name="Sakai H."/>
            <person name="Sato Y."/>
            <person name="Wilson G."/>
            <person name="Kumar K."/>
            <person name="McCouch S."/>
            <person name="Juretic N."/>
            <person name="Hoen D."/>
            <person name="Wright S."/>
            <person name="Bruskiewich R."/>
            <person name="Bureau T."/>
            <person name="Miyao A."/>
            <person name="Hirochika H."/>
            <person name="Nishikawa T."/>
            <person name="Kadowaki K."/>
            <person name="Sugiura M."/>
            <person name="Burr B."/>
            <person name="Sasaki T."/>
        </authorList>
    </citation>
    <scope>NUCLEOTIDE SEQUENCE [LARGE SCALE GENOMIC DNA]</scope>
    <source>
        <strain evidence="3">cv. Nipponbare</strain>
    </source>
</reference>
<dbReference type="PANTHER" id="PTHR33170">
    <property type="entry name" value="DUF4283 DOMAIN-CONTAINING PROTEIN-RELATED"/>
    <property type="match status" value="1"/>
</dbReference>